<feature type="compositionally biased region" description="Basic and acidic residues" evidence="1">
    <location>
        <begin position="1291"/>
        <end position="1301"/>
    </location>
</feature>
<feature type="compositionally biased region" description="Basic and acidic residues" evidence="1">
    <location>
        <begin position="414"/>
        <end position="433"/>
    </location>
</feature>
<accession>A0A8T0E9W9</accession>
<feature type="compositionally biased region" description="Low complexity" evidence="1">
    <location>
        <begin position="650"/>
        <end position="667"/>
    </location>
</feature>
<feature type="compositionally biased region" description="Basic and acidic residues" evidence="1">
    <location>
        <begin position="1221"/>
        <end position="1234"/>
    </location>
</feature>
<dbReference type="PANTHER" id="PTHR11324">
    <property type="entry name" value="IL16-RELATED"/>
    <property type="match status" value="1"/>
</dbReference>
<feature type="compositionally biased region" description="Pro residues" evidence="1">
    <location>
        <begin position="188"/>
        <end position="200"/>
    </location>
</feature>
<dbReference type="InterPro" id="IPR036034">
    <property type="entry name" value="PDZ_sf"/>
</dbReference>
<evidence type="ECO:0000259" key="2">
    <source>
        <dbReference type="PROSITE" id="PS50106"/>
    </source>
</evidence>
<protein>
    <submittedName>
        <fullName evidence="3">Pro-interleukin-16 like protein</fullName>
    </submittedName>
</protein>
<organism evidence="3 4">
    <name type="scientific">Argiope bruennichi</name>
    <name type="common">Wasp spider</name>
    <name type="synonym">Aranea bruennichi</name>
    <dbReference type="NCBI Taxonomy" id="94029"/>
    <lineage>
        <taxon>Eukaryota</taxon>
        <taxon>Metazoa</taxon>
        <taxon>Ecdysozoa</taxon>
        <taxon>Arthropoda</taxon>
        <taxon>Chelicerata</taxon>
        <taxon>Arachnida</taxon>
        <taxon>Araneae</taxon>
        <taxon>Araneomorphae</taxon>
        <taxon>Entelegynae</taxon>
        <taxon>Araneoidea</taxon>
        <taxon>Araneidae</taxon>
        <taxon>Argiope</taxon>
    </lineage>
</organism>
<sequence length="1602" mass="175321">MVGEDTALELEETLPPVDERTSLGPGTPDVPTAGSTAPTLHSHEETGPVIDISTQHSSSEMLRSQNHPVVSDAQRVDYTSAFQDTTDHFQQDSKHHSPGCDDSGVFLEDSVASSPETQSKSAISRLQNITLQKFTSEEPPQMRQYSAPEGIDSDAERSDDLGLASSSIDSADDLDGDPLPSTLQICPPVIPPRQKPPPVPARKSLPRSGDNQKQSKMSIGEMTSLEVPNYRKPPLSKSSSSGEDSNFGEGDAYTNEDQITNRRFDENSRNLLNEQKNEQSKNNFLISKSFHEETLLNMQRENNSSQESKANFLARTLSSSSPTKKFDAPHITNGNLTTRINDSASTLKWKSEECLRTAAETKWSIPGRRFEKSVSVKDRIAMFSEMEANQTSAKKDLQRYGSETNIKVASNTSDSKKSEMSITDDRKSSTLSRDAKWQSLHNISKKSVEKEPINTNSNMKSAFSIPSLAPNSPVDNLSNSVYAPLPIKLEVEPPKPIVSTYPETQLTNNKRYNYGLYSLKNLKNTEDLLSKKAAGSSLLSIIDSRKQPLNKLKGLVIPEKPLQSEGSKTLPTIFGSDNEGAKDSRRASLPITVVTTCKTMSLPRNNKPEYPLIQKQVSLSDPPWKTERNNTSISNTLPMYSPAFKKRTLELPGSSLSPTPPSSITSPLSPPPSSPSSICSSNASSTLQQNIFQFSLSHSKPVQPLQPEKALMSPPSLPSDMEYEGDNSEDSSHSASPMRNMPRVPKEPKTAPPPQNQGILHYERSNTFTTSAKPVTLQPLLVESLVKSSPSTYPQPTPRAAICISKTEIHLRRDGQKSNLAETTVPSEIKKSSEIIETRVSAVSNTPEYTLSKTYNSFSKECISTGVVESNALENGNGSSPLAPLNDKSVFNNDVPSGHLNGSESRTSSFTPENTESQLEIPVGKFRACPLNLSEMKPIPNGREKIRDRQSVLHSECDESEDDDSHSTLSHRTEDSRHTTTDDCLSDATTDSFEKARLNPEMSASLRSAEDYASTEGYLSDASTDVSLRRFTHRPMDGNSEDYLSDVTAESPDPDWMSVKPPPTHTESRYSRGYSSKNEITEMEVDLRPKRLSQQQTVLRASIEPSGSVQKFKALAEKWEQRSDVISPPPPPVIPAAPPMPKKDSRSNSISTSFFSSSTTSTTLIKGKSSTLPPSLMPRNSSSFSSERKAPPFSRVTSSSSRSSPESCSQETHDSNGWSHSYEETIRAVRRDSEGSSSGSSKTTLKEEDDEAIDSVPSHKTVEPITPDTQAPVALSNGHRNSSAKSWNNEPRNRRGADFTRSDWSSRTASYAAKTSVSDIRRSFENGTKEIEQPKKSPAPVNRAPAVVTATPPVASPRRVSSAVREEEVQDEEVQMLVQEAEKQLQAEGAGSQFTVLPVLLRREGMDGGSVGITLAGGADYEVKEITVHKVIAGSIADRDGRVLKGDRVMSINGRDVRGVSHGEALHILKAPNPRVLLVLARSVNVQHPNKNVTEIKKQPAPVQSHGDGQVLFVELQKDQTGVGFSIEGGKDSPQGDRPLLIKRIFKGGSADKEGHLEEGDEILSINRHSVTNMTRTEAWNFLKKLPEGSVQLEIRKSGALS</sequence>
<feature type="region of interest" description="Disordered" evidence="1">
    <location>
        <begin position="1"/>
        <end position="72"/>
    </location>
</feature>
<feature type="region of interest" description="Disordered" evidence="1">
    <location>
        <begin position="933"/>
        <end position="1018"/>
    </location>
</feature>
<feature type="compositionally biased region" description="Acidic residues" evidence="1">
    <location>
        <begin position="1"/>
        <end position="12"/>
    </location>
</feature>
<name>A0A8T0E9W9_ARGBR</name>
<feature type="compositionally biased region" description="Basic and acidic residues" evidence="1">
    <location>
        <begin position="1325"/>
        <end position="1335"/>
    </location>
</feature>
<feature type="compositionally biased region" description="Low complexity" evidence="1">
    <location>
        <begin position="1147"/>
        <end position="1172"/>
    </location>
</feature>
<dbReference type="Pfam" id="PF00595">
    <property type="entry name" value="PDZ"/>
    <property type="match status" value="2"/>
</dbReference>
<feature type="region of interest" description="Disordered" evidence="1">
    <location>
        <begin position="130"/>
        <end position="260"/>
    </location>
</feature>
<dbReference type="PANTHER" id="PTHR11324:SF16">
    <property type="entry name" value="PDZ DOMAIN-CONTAINING PROTEIN 2"/>
    <property type="match status" value="1"/>
</dbReference>
<feature type="compositionally biased region" description="Basic and acidic residues" evidence="1">
    <location>
        <begin position="971"/>
        <end position="981"/>
    </location>
</feature>
<feature type="region of interest" description="Disordered" evidence="1">
    <location>
        <begin position="1051"/>
        <end position="1073"/>
    </location>
</feature>
<keyword evidence="4" id="KW-1185">Reference proteome</keyword>
<feature type="region of interest" description="Disordered" evidence="1">
    <location>
        <begin position="316"/>
        <end position="338"/>
    </location>
</feature>
<feature type="compositionally biased region" description="Pro residues" evidence="1">
    <location>
        <begin position="1127"/>
        <end position="1140"/>
    </location>
</feature>
<feature type="compositionally biased region" description="Polar residues" evidence="1">
    <location>
        <begin position="52"/>
        <end position="68"/>
    </location>
</feature>
<gene>
    <name evidence="3" type="ORF">HNY73_021078</name>
</gene>
<evidence type="ECO:0000256" key="1">
    <source>
        <dbReference type="SAM" id="MobiDB-lite"/>
    </source>
</evidence>
<dbReference type="PROSITE" id="PS50106">
    <property type="entry name" value="PDZ"/>
    <property type="match status" value="2"/>
</dbReference>
<feature type="region of interest" description="Disordered" evidence="1">
    <location>
        <begin position="650"/>
        <end position="682"/>
    </location>
</feature>
<dbReference type="SUPFAM" id="SSF50156">
    <property type="entry name" value="PDZ domain-like"/>
    <property type="match status" value="2"/>
</dbReference>
<feature type="compositionally biased region" description="Low complexity" evidence="1">
    <location>
        <begin position="1194"/>
        <end position="1209"/>
    </location>
</feature>
<comment type="caution">
    <text evidence="3">The sequence shown here is derived from an EMBL/GenBank/DDBJ whole genome shotgun (WGS) entry which is preliminary data.</text>
</comment>
<dbReference type="EMBL" id="JABXBU010002230">
    <property type="protein sequence ID" value="KAF8768238.1"/>
    <property type="molecule type" value="Genomic_DNA"/>
</dbReference>
<dbReference type="InterPro" id="IPR001478">
    <property type="entry name" value="PDZ"/>
</dbReference>
<reference evidence="3" key="2">
    <citation type="submission" date="2020-06" db="EMBL/GenBank/DDBJ databases">
        <authorList>
            <person name="Sheffer M."/>
        </authorList>
    </citation>
    <scope>NUCLEOTIDE SEQUENCE</scope>
</reference>
<dbReference type="Proteomes" id="UP000807504">
    <property type="component" value="Unassembled WGS sequence"/>
</dbReference>
<feature type="domain" description="PDZ" evidence="2">
    <location>
        <begin position="1513"/>
        <end position="1585"/>
    </location>
</feature>
<feature type="compositionally biased region" description="Basic and acidic residues" evidence="1">
    <location>
        <begin position="942"/>
        <end position="957"/>
    </location>
</feature>
<feature type="region of interest" description="Disordered" evidence="1">
    <location>
        <begin position="706"/>
        <end position="759"/>
    </location>
</feature>
<feature type="region of interest" description="Disordered" evidence="1">
    <location>
        <begin position="409"/>
        <end position="433"/>
    </location>
</feature>
<feature type="domain" description="PDZ" evidence="2">
    <location>
        <begin position="1398"/>
        <end position="1484"/>
    </location>
</feature>
<feature type="region of interest" description="Disordered" evidence="1">
    <location>
        <begin position="1325"/>
        <end position="1344"/>
    </location>
</feature>
<dbReference type="SMART" id="SM00228">
    <property type="entry name" value="PDZ"/>
    <property type="match status" value="2"/>
</dbReference>
<proteinExistence type="predicted"/>
<feature type="compositionally biased region" description="Polar residues" evidence="1">
    <location>
        <begin position="1278"/>
        <end position="1290"/>
    </location>
</feature>
<feature type="region of interest" description="Disordered" evidence="1">
    <location>
        <begin position="894"/>
        <end position="917"/>
    </location>
</feature>
<evidence type="ECO:0000313" key="3">
    <source>
        <dbReference type="EMBL" id="KAF8768238.1"/>
    </source>
</evidence>
<dbReference type="CDD" id="cd06763">
    <property type="entry name" value="PDZ7_PDZD2-PDZ4_hPro-IL-16-like"/>
    <property type="match status" value="1"/>
</dbReference>
<reference evidence="3" key="1">
    <citation type="journal article" date="2020" name="bioRxiv">
        <title>Chromosome-level reference genome of the European wasp spider Argiope bruennichi: a resource for studies on range expansion and evolutionary adaptation.</title>
        <authorList>
            <person name="Sheffer M.M."/>
            <person name="Hoppe A."/>
            <person name="Krehenwinkel H."/>
            <person name="Uhl G."/>
            <person name="Kuss A.W."/>
            <person name="Jensen L."/>
            <person name="Jensen C."/>
            <person name="Gillespie R.G."/>
            <person name="Hoff K.J."/>
            <person name="Prost S."/>
        </authorList>
    </citation>
    <scope>NUCLEOTIDE SEQUENCE</scope>
</reference>
<evidence type="ECO:0000313" key="4">
    <source>
        <dbReference type="Proteomes" id="UP000807504"/>
    </source>
</evidence>
<dbReference type="Gene3D" id="2.30.42.10">
    <property type="match status" value="2"/>
</dbReference>
<feature type="region of interest" description="Disordered" evidence="1">
    <location>
        <begin position="1120"/>
        <end position="1317"/>
    </location>
</feature>
<feature type="compositionally biased region" description="Polar residues" evidence="1">
    <location>
        <begin position="1302"/>
        <end position="1317"/>
    </location>
</feature>